<dbReference type="AlphaFoldDB" id="A0A1R2BKS3"/>
<comment type="caution">
    <text evidence="2">The sequence shown here is derived from an EMBL/GenBank/DDBJ whole genome shotgun (WGS) entry which is preliminary data.</text>
</comment>
<evidence type="ECO:0000313" key="3">
    <source>
        <dbReference type="Proteomes" id="UP000187209"/>
    </source>
</evidence>
<feature type="compositionally biased region" description="Low complexity" evidence="1">
    <location>
        <begin position="38"/>
        <end position="55"/>
    </location>
</feature>
<proteinExistence type="predicted"/>
<accession>A0A1R2BKS3</accession>
<evidence type="ECO:0000256" key="1">
    <source>
        <dbReference type="SAM" id="MobiDB-lite"/>
    </source>
</evidence>
<sequence length="505" mass="58085">MENSPIKPSVRKQFLTKIYQRNTEISQETEEHDEKNESFNNPNSSYSSINSSMIHESSESKSPVKMAKRSSTPSLSIYKRRKSSSDNTLNMKIFTEFLSDLLHIENQIPQTIFNNINSVTKALNDNFAKNPEFSLQFYISMTGILNILNEPYIINYEDLKAKVEEAISLTNDGITEMEQLTVLKKHITKINLKVITTLKKLLTSKEEVQMISYAYLIFFSNADKDIEVYPNKKIPPTSVLGVMQKYTTMPGKMIQTCRKVVEFIHKRQIPSNCAKSSQDVLQKINEQGVMEVDRSGGMLILYDYLKACLSYYWAYTQTPRSGLSSSPSFSDKRIYECDEDIDQDAQDVSFTQTKGPRSKKSSLNATPLKNKPKLFDESRVVSEPRISIEPRISAEPKIVAESRNFFEPKPFVEPQRLGFSQQSVILKSESTKSIINKDSFENALEERFKDFLRAKNPGTLTNVISRLHIIDEFEREIRDELREKFLHRVLDETGFEEEVRKAQAE</sequence>
<keyword evidence="3" id="KW-1185">Reference proteome</keyword>
<gene>
    <name evidence="2" type="ORF">SteCoe_23053</name>
</gene>
<protein>
    <submittedName>
        <fullName evidence="2">Uncharacterized protein</fullName>
    </submittedName>
</protein>
<feature type="region of interest" description="Disordered" evidence="1">
    <location>
        <begin position="21"/>
        <end position="81"/>
    </location>
</feature>
<evidence type="ECO:0000313" key="2">
    <source>
        <dbReference type="EMBL" id="OMJ77356.1"/>
    </source>
</evidence>
<reference evidence="2 3" key="1">
    <citation type="submission" date="2016-11" db="EMBL/GenBank/DDBJ databases">
        <title>The macronuclear genome of Stentor coeruleus: a giant cell with tiny introns.</title>
        <authorList>
            <person name="Slabodnick M."/>
            <person name="Ruby J.G."/>
            <person name="Reiff S.B."/>
            <person name="Swart E.C."/>
            <person name="Gosai S."/>
            <person name="Prabakaran S."/>
            <person name="Witkowska E."/>
            <person name="Larue G.E."/>
            <person name="Fisher S."/>
            <person name="Freeman R.M."/>
            <person name="Gunawardena J."/>
            <person name="Chu W."/>
            <person name="Stover N.A."/>
            <person name="Gregory B.D."/>
            <person name="Nowacki M."/>
            <person name="Derisi J."/>
            <person name="Roy S.W."/>
            <person name="Marshall W.F."/>
            <person name="Sood P."/>
        </authorList>
    </citation>
    <scope>NUCLEOTIDE SEQUENCE [LARGE SCALE GENOMIC DNA]</scope>
    <source>
        <strain evidence="2">WM001</strain>
    </source>
</reference>
<feature type="compositionally biased region" description="Polar residues" evidence="1">
    <location>
        <begin position="347"/>
        <end position="367"/>
    </location>
</feature>
<name>A0A1R2BKS3_9CILI</name>
<organism evidence="2 3">
    <name type="scientific">Stentor coeruleus</name>
    <dbReference type="NCBI Taxonomy" id="5963"/>
    <lineage>
        <taxon>Eukaryota</taxon>
        <taxon>Sar</taxon>
        <taxon>Alveolata</taxon>
        <taxon>Ciliophora</taxon>
        <taxon>Postciliodesmatophora</taxon>
        <taxon>Heterotrichea</taxon>
        <taxon>Heterotrichida</taxon>
        <taxon>Stentoridae</taxon>
        <taxon>Stentor</taxon>
    </lineage>
</organism>
<dbReference type="EMBL" id="MPUH01000579">
    <property type="protein sequence ID" value="OMJ77356.1"/>
    <property type="molecule type" value="Genomic_DNA"/>
</dbReference>
<dbReference type="Proteomes" id="UP000187209">
    <property type="component" value="Unassembled WGS sequence"/>
</dbReference>
<feature type="region of interest" description="Disordered" evidence="1">
    <location>
        <begin position="347"/>
        <end position="370"/>
    </location>
</feature>